<dbReference type="RefSeq" id="WP_310457786.1">
    <property type="nucleotide sequence ID" value="NZ_JAVKPH010000014.1"/>
</dbReference>
<keyword evidence="1" id="KW-0812">Transmembrane</keyword>
<evidence type="ECO:0000313" key="3">
    <source>
        <dbReference type="Proteomes" id="UP001247754"/>
    </source>
</evidence>
<keyword evidence="1" id="KW-0472">Membrane</keyword>
<sequence length="158" mass="16168">MRFSDWIAAAASAGIWAAVLAAAGLGLMSVAVSGSFLAPLNATSHWLFGTAEAARGGWMAGPTLMGLVTHVVASLFWACVLMLALRVWPLYAPAALFVAGLVTGVVALVVDYGILPRMLSPGWHLVLPWPAVIAGFLLLGAGLGLGAIAARPIAPRAV</sequence>
<comment type="caution">
    <text evidence="2">The sequence shown here is derived from an EMBL/GenBank/DDBJ whole genome shotgun (WGS) entry which is preliminary data.</text>
</comment>
<feature type="transmembrane region" description="Helical" evidence="1">
    <location>
        <begin position="127"/>
        <end position="150"/>
    </location>
</feature>
<dbReference type="Proteomes" id="UP001247754">
    <property type="component" value="Unassembled WGS sequence"/>
</dbReference>
<dbReference type="EMBL" id="JAVKPH010000014">
    <property type="protein sequence ID" value="MDR5653547.1"/>
    <property type="molecule type" value="Genomic_DNA"/>
</dbReference>
<reference evidence="2 3" key="1">
    <citation type="submission" date="2023-09" db="EMBL/GenBank/DDBJ databases">
        <title>Xinfangfangia sedmenti sp. nov., isolated the sedment.</title>
        <authorList>
            <person name="Xu L."/>
        </authorList>
    </citation>
    <scope>NUCLEOTIDE SEQUENCE [LARGE SCALE GENOMIC DNA]</scope>
    <source>
        <strain evidence="2 3">LG-4</strain>
    </source>
</reference>
<evidence type="ECO:0000256" key="1">
    <source>
        <dbReference type="SAM" id="Phobius"/>
    </source>
</evidence>
<name>A0ABU1F9I1_9RHOB</name>
<organism evidence="2 3">
    <name type="scientific">Ruixingdingia sedimenti</name>
    <dbReference type="NCBI Taxonomy" id="3073604"/>
    <lineage>
        <taxon>Bacteria</taxon>
        <taxon>Pseudomonadati</taxon>
        <taxon>Pseudomonadota</taxon>
        <taxon>Alphaproteobacteria</taxon>
        <taxon>Rhodobacterales</taxon>
        <taxon>Paracoccaceae</taxon>
        <taxon>Ruixingdingia</taxon>
    </lineage>
</organism>
<protein>
    <submittedName>
        <fullName evidence="2">Uncharacterized protein</fullName>
    </submittedName>
</protein>
<proteinExistence type="predicted"/>
<gene>
    <name evidence="2" type="ORF">RGD00_13095</name>
</gene>
<keyword evidence="3" id="KW-1185">Reference proteome</keyword>
<keyword evidence="1" id="KW-1133">Transmembrane helix</keyword>
<feature type="transmembrane region" description="Helical" evidence="1">
    <location>
        <begin position="90"/>
        <end position="115"/>
    </location>
</feature>
<feature type="transmembrane region" description="Helical" evidence="1">
    <location>
        <begin position="58"/>
        <end position="83"/>
    </location>
</feature>
<evidence type="ECO:0000313" key="2">
    <source>
        <dbReference type="EMBL" id="MDR5653547.1"/>
    </source>
</evidence>
<accession>A0ABU1F9I1</accession>